<dbReference type="GO" id="GO:0032259">
    <property type="term" value="P:methylation"/>
    <property type="evidence" value="ECO:0007669"/>
    <property type="project" value="UniProtKB-KW"/>
</dbReference>
<name>A0ABT5UCS8_9GAMM</name>
<keyword evidence="1 4" id="KW-0489">Methyltransferase</keyword>
<evidence type="ECO:0000256" key="1">
    <source>
        <dbReference type="ARBA" id="ARBA00022603"/>
    </source>
</evidence>
<protein>
    <submittedName>
        <fullName evidence="4">L-histidine N(Alpha)-methyltransferase</fullName>
        <ecNumber evidence="4">2.1.1.44</ecNumber>
    </submittedName>
</protein>
<evidence type="ECO:0000313" key="4">
    <source>
        <dbReference type="EMBL" id="MDE1464181.1"/>
    </source>
</evidence>
<dbReference type="InterPro" id="IPR019257">
    <property type="entry name" value="MeTrfase_dom"/>
</dbReference>
<evidence type="ECO:0000256" key="2">
    <source>
        <dbReference type="ARBA" id="ARBA00022679"/>
    </source>
</evidence>
<dbReference type="InterPro" id="IPR051128">
    <property type="entry name" value="EgtD_Methyltrsf_superfamily"/>
</dbReference>
<keyword evidence="2 4" id="KW-0808">Transferase</keyword>
<gene>
    <name evidence="4" type="primary">egtD</name>
    <name evidence="4" type="ORF">ORQ98_19675</name>
</gene>
<dbReference type="RefSeq" id="WP_274690511.1">
    <property type="nucleotide sequence ID" value="NZ_JAPMOU010000030.1"/>
</dbReference>
<dbReference type="Proteomes" id="UP001528823">
    <property type="component" value="Unassembled WGS sequence"/>
</dbReference>
<dbReference type="EMBL" id="JAPMOU010000030">
    <property type="protein sequence ID" value="MDE1464181.1"/>
    <property type="molecule type" value="Genomic_DNA"/>
</dbReference>
<feature type="domain" description="Histidine-specific methyltransferase SAM-dependent" evidence="3">
    <location>
        <begin position="20"/>
        <end position="315"/>
    </location>
</feature>
<dbReference type="InterPro" id="IPR017804">
    <property type="entry name" value="MeTrfase_EgtD-like"/>
</dbReference>
<dbReference type="GO" id="GO:0052706">
    <property type="term" value="F:L-histidine N(alpha)-methyltransferase activity"/>
    <property type="evidence" value="ECO:0007669"/>
    <property type="project" value="UniProtKB-EC"/>
</dbReference>
<evidence type="ECO:0000313" key="5">
    <source>
        <dbReference type="Proteomes" id="UP001528823"/>
    </source>
</evidence>
<sequence length="316" mass="36240">MSTNTVFFYDRLVNDHNTTEEILQDLMTHPKTIKPKYFYDKTGSQLFDEITQSPEYYVTRTELSILKDNAEAIAHAVGDHTLLVEYGSGSSEKIRVLLEAVQPKAYMPLDISKAHLLNSAQKLADDYPWLEIHAACLDYSRQLTLPSTEYNHKVGFFPGSSLGNFEPEEAIRFLKRLKQQLGNNSGLIIGIDLIKPIEVLNRAYNDSQGITAEFNKNVLLHLNRLINANFNPELFSHEAFFNQEKKRVEMHLISMVDQIITINNQKIRLAKNESIHTENSYKYTTADFISLAHSAGLACTQRWVDDNEWFAIFYVE</sequence>
<dbReference type="Pfam" id="PF10017">
    <property type="entry name" value="Methyltransf_33"/>
    <property type="match status" value="1"/>
</dbReference>
<dbReference type="PANTHER" id="PTHR43397:SF1">
    <property type="entry name" value="ERGOTHIONEINE BIOSYNTHESIS PROTEIN 1"/>
    <property type="match status" value="1"/>
</dbReference>
<dbReference type="Gene3D" id="3.40.50.150">
    <property type="entry name" value="Vaccinia Virus protein VP39"/>
    <property type="match status" value="1"/>
</dbReference>
<dbReference type="PANTHER" id="PTHR43397">
    <property type="entry name" value="ERGOTHIONEINE BIOSYNTHESIS PROTEIN 1"/>
    <property type="match status" value="1"/>
</dbReference>
<dbReference type="InterPro" id="IPR029063">
    <property type="entry name" value="SAM-dependent_MTases_sf"/>
</dbReference>
<comment type="caution">
    <text evidence="4">The sequence shown here is derived from an EMBL/GenBank/DDBJ whole genome shotgun (WGS) entry which is preliminary data.</text>
</comment>
<organism evidence="4 5">
    <name type="scientific">Spartinivicinus poritis</name>
    <dbReference type="NCBI Taxonomy" id="2994640"/>
    <lineage>
        <taxon>Bacteria</taxon>
        <taxon>Pseudomonadati</taxon>
        <taxon>Pseudomonadota</taxon>
        <taxon>Gammaproteobacteria</taxon>
        <taxon>Oceanospirillales</taxon>
        <taxon>Zooshikellaceae</taxon>
        <taxon>Spartinivicinus</taxon>
    </lineage>
</organism>
<reference evidence="4 5" key="1">
    <citation type="submission" date="2022-11" db="EMBL/GenBank/DDBJ databases">
        <title>Spartinivicinus poritis sp. nov., isolated from scleractinian coral Porites lutea.</title>
        <authorList>
            <person name="Zhang G."/>
            <person name="Cai L."/>
            <person name="Wei Q."/>
        </authorList>
    </citation>
    <scope>NUCLEOTIDE SEQUENCE [LARGE SCALE GENOMIC DNA]</scope>
    <source>
        <strain evidence="4 5">A2-2</strain>
    </source>
</reference>
<dbReference type="EC" id="2.1.1.44" evidence="4"/>
<accession>A0ABT5UCS8</accession>
<dbReference type="PIRSF" id="PIRSF018005">
    <property type="entry name" value="UCP018005"/>
    <property type="match status" value="1"/>
</dbReference>
<proteinExistence type="predicted"/>
<dbReference type="NCBIfam" id="TIGR03438">
    <property type="entry name" value="egtD_ergothio"/>
    <property type="match status" value="1"/>
</dbReference>
<keyword evidence="5" id="KW-1185">Reference proteome</keyword>
<dbReference type="InterPro" id="IPR035094">
    <property type="entry name" value="EgtD"/>
</dbReference>
<evidence type="ECO:0000259" key="3">
    <source>
        <dbReference type="Pfam" id="PF10017"/>
    </source>
</evidence>